<dbReference type="EMBL" id="JAVRJZ010000002">
    <property type="protein sequence ID" value="KAK2725871.1"/>
    <property type="molecule type" value="Genomic_DNA"/>
</dbReference>
<dbReference type="Pfam" id="PF02176">
    <property type="entry name" value="zf-TRAF"/>
    <property type="match status" value="1"/>
</dbReference>
<organism evidence="6 7">
    <name type="scientific">Artemia franciscana</name>
    <name type="common">Brine shrimp</name>
    <name type="synonym">Artemia sanfranciscana</name>
    <dbReference type="NCBI Taxonomy" id="6661"/>
    <lineage>
        <taxon>Eukaryota</taxon>
        <taxon>Metazoa</taxon>
        <taxon>Ecdysozoa</taxon>
        <taxon>Arthropoda</taxon>
        <taxon>Crustacea</taxon>
        <taxon>Branchiopoda</taxon>
        <taxon>Anostraca</taxon>
        <taxon>Artemiidae</taxon>
        <taxon>Artemia</taxon>
    </lineage>
</organism>
<feature type="zinc finger region" description="TRAF-type" evidence="4">
    <location>
        <begin position="174"/>
        <end position="212"/>
    </location>
</feature>
<evidence type="ECO:0000256" key="3">
    <source>
        <dbReference type="ARBA" id="ARBA00022833"/>
    </source>
</evidence>
<keyword evidence="1 4" id="KW-0479">Metal-binding</keyword>
<evidence type="ECO:0000259" key="5">
    <source>
        <dbReference type="PROSITE" id="PS50145"/>
    </source>
</evidence>
<dbReference type="InterPro" id="IPR013083">
    <property type="entry name" value="Znf_RING/FYVE/PHD"/>
</dbReference>
<dbReference type="PROSITE" id="PS50145">
    <property type="entry name" value="ZF_TRAF"/>
    <property type="match status" value="1"/>
</dbReference>
<evidence type="ECO:0000256" key="2">
    <source>
        <dbReference type="ARBA" id="ARBA00022771"/>
    </source>
</evidence>
<dbReference type="AlphaFoldDB" id="A0AA88IFM0"/>
<protein>
    <recommendedName>
        <fullName evidence="5">TRAF-type domain-containing protein</fullName>
    </recommendedName>
</protein>
<feature type="domain" description="TRAF-type" evidence="5">
    <location>
        <begin position="174"/>
        <end position="212"/>
    </location>
</feature>
<proteinExistence type="predicted"/>
<name>A0AA88IFM0_ARTSF</name>
<sequence length="384" mass="43214">MGDSNKKQLTVDDVPDVFKTFRGENGSKITKKIHSPTAQAFSKSILPNQLRDKSHDLWLHPSVKFLSDSVGDASVLLTTQNSGSNEGHVEGYSIDTTESSDVIQEIQFPTEKLRDSTDQANLLRVVNTQETEAEATCGTTQVAFGNFALPNAPPKWFLEYMEADDRGEHSHTSIVCPHGCETTDLTEEDIETHIKESCPALTVNCSFKKVDCGFKGTQHIVEKHQKESTSHHLGLMCSFAERQQQELVKLQSQIEVQTKDKKDSGMFIRVAERIPLLNYACYVDGLREDQRVRLSNILKLKFNNFFGISNINYPGYQQQFVCVHEVHGIRALDFMSFLKKEYSAKIISYDNMYSYESPNSGPGYPSGIILPNGLAFWILEVDEI</sequence>
<evidence type="ECO:0000313" key="6">
    <source>
        <dbReference type="EMBL" id="KAK2725871.1"/>
    </source>
</evidence>
<keyword evidence="7" id="KW-1185">Reference proteome</keyword>
<gene>
    <name evidence="6" type="ORF">QYM36_000368</name>
</gene>
<dbReference type="SUPFAM" id="SSF49599">
    <property type="entry name" value="TRAF domain-like"/>
    <property type="match status" value="1"/>
</dbReference>
<reference evidence="6" key="1">
    <citation type="submission" date="2023-07" db="EMBL/GenBank/DDBJ databases">
        <title>Chromosome-level genome assembly of Artemia franciscana.</title>
        <authorList>
            <person name="Jo E."/>
        </authorList>
    </citation>
    <scope>NUCLEOTIDE SEQUENCE</scope>
    <source>
        <tissue evidence="6">Whole body</tissue>
    </source>
</reference>
<dbReference type="GO" id="GO:0008270">
    <property type="term" value="F:zinc ion binding"/>
    <property type="evidence" value="ECO:0007669"/>
    <property type="project" value="UniProtKB-KW"/>
</dbReference>
<dbReference type="InterPro" id="IPR001293">
    <property type="entry name" value="Znf_TRAF"/>
</dbReference>
<dbReference type="Gene3D" id="3.30.40.10">
    <property type="entry name" value="Zinc/RING finger domain, C3HC4 (zinc finger)"/>
    <property type="match status" value="1"/>
</dbReference>
<evidence type="ECO:0000256" key="1">
    <source>
        <dbReference type="ARBA" id="ARBA00022723"/>
    </source>
</evidence>
<accession>A0AA88IFM0</accession>
<dbReference type="Proteomes" id="UP001187531">
    <property type="component" value="Unassembled WGS sequence"/>
</dbReference>
<evidence type="ECO:0000256" key="4">
    <source>
        <dbReference type="PROSITE-ProRule" id="PRU00207"/>
    </source>
</evidence>
<evidence type="ECO:0000313" key="7">
    <source>
        <dbReference type="Proteomes" id="UP001187531"/>
    </source>
</evidence>
<keyword evidence="3 4" id="KW-0862">Zinc</keyword>
<keyword evidence="2 4" id="KW-0863">Zinc-finger</keyword>
<comment type="caution">
    <text evidence="6">The sequence shown here is derived from an EMBL/GenBank/DDBJ whole genome shotgun (WGS) entry which is preliminary data.</text>
</comment>